<dbReference type="InterPro" id="IPR007712">
    <property type="entry name" value="RelE/ParE_toxin"/>
</dbReference>
<evidence type="ECO:0000313" key="2">
    <source>
        <dbReference type="EMBL" id="KUG21946.1"/>
    </source>
</evidence>
<dbReference type="AlphaFoldDB" id="A0A0W8FLZ4"/>
<dbReference type="NCBIfam" id="TIGR02385">
    <property type="entry name" value="RelE_StbE"/>
    <property type="match status" value="1"/>
</dbReference>
<evidence type="ECO:0000256" key="1">
    <source>
        <dbReference type="ARBA" id="ARBA00022649"/>
    </source>
</evidence>
<dbReference type="EMBL" id="LNQE01001002">
    <property type="protein sequence ID" value="KUG21946.1"/>
    <property type="molecule type" value="Genomic_DNA"/>
</dbReference>
<protein>
    <submittedName>
        <fullName evidence="2">Rele/stbe replicon stabilization toxin</fullName>
    </submittedName>
</protein>
<keyword evidence="1" id="KW-1277">Toxin-antitoxin system</keyword>
<dbReference type="PANTHER" id="PTHR35601:SF1">
    <property type="entry name" value="TOXIN RELE"/>
    <property type="match status" value="1"/>
</dbReference>
<gene>
    <name evidence="2" type="ORF">ASZ90_008273</name>
</gene>
<dbReference type="InterPro" id="IPR035093">
    <property type="entry name" value="RelE/ParE_toxin_dom_sf"/>
</dbReference>
<dbReference type="SUPFAM" id="SSF143011">
    <property type="entry name" value="RelE-like"/>
    <property type="match status" value="1"/>
</dbReference>
<sequence length="86" mass="10140">MAYKVVWHPDALKDILDLDKSMQKKVAAKIKDYLAKEPLTLGKPLQGIFKGLHRYRYGDYRIIYSIDRGEEHVVILRIGHRKNIYK</sequence>
<name>A0A0W8FLZ4_9ZZZZ</name>
<comment type="caution">
    <text evidence="2">The sequence shown here is derived from an EMBL/GenBank/DDBJ whole genome shotgun (WGS) entry which is preliminary data.</text>
</comment>
<reference evidence="2" key="1">
    <citation type="journal article" date="2015" name="Proc. Natl. Acad. Sci. U.S.A.">
        <title>Networks of energetic and metabolic interactions define dynamics in microbial communities.</title>
        <authorList>
            <person name="Embree M."/>
            <person name="Liu J.K."/>
            <person name="Al-Bassam M.M."/>
            <person name="Zengler K."/>
        </authorList>
    </citation>
    <scope>NUCLEOTIDE SEQUENCE</scope>
</reference>
<accession>A0A0W8FLZ4</accession>
<organism evidence="2">
    <name type="scientific">hydrocarbon metagenome</name>
    <dbReference type="NCBI Taxonomy" id="938273"/>
    <lineage>
        <taxon>unclassified sequences</taxon>
        <taxon>metagenomes</taxon>
        <taxon>ecological metagenomes</taxon>
    </lineage>
</organism>
<dbReference type="Pfam" id="PF05016">
    <property type="entry name" value="ParE_toxin"/>
    <property type="match status" value="1"/>
</dbReference>
<dbReference type="Gene3D" id="3.30.2310.20">
    <property type="entry name" value="RelE-like"/>
    <property type="match status" value="1"/>
</dbReference>
<proteinExistence type="predicted"/>
<dbReference type="PANTHER" id="PTHR35601">
    <property type="entry name" value="TOXIN RELE"/>
    <property type="match status" value="1"/>
</dbReference>